<gene>
    <name evidence="2" type="ORF">A1O5_01721</name>
</gene>
<evidence type="ECO:0008006" key="4">
    <source>
        <dbReference type="Google" id="ProtNLM"/>
    </source>
</evidence>
<dbReference type="HOGENOM" id="CLU_686972_0_0_1"/>
<evidence type="ECO:0000313" key="3">
    <source>
        <dbReference type="Proteomes" id="UP000019471"/>
    </source>
</evidence>
<dbReference type="EMBL" id="AMGX01000002">
    <property type="protein sequence ID" value="EXJ75025.1"/>
    <property type="molecule type" value="Genomic_DNA"/>
</dbReference>
<proteinExistence type="predicted"/>
<dbReference type="RefSeq" id="XP_007740527.1">
    <property type="nucleotide sequence ID" value="XM_007742337.1"/>
</dbReference>
<dbReference type="STRING" id="1182543.W9XCI6"/>
<accession>W9XCI6</accession>
<keyword evidence="3" id="KW-1185">Reference proteome</keyword>
<dbReference type="Proteomes" id="UP000019471">
    <property type="component" value="Unassembled WGS sequence"/>
</dbReference>
<dbReference type="OrthoDB" id="3163292at2759"/>
<evidence type="ECO:0000313" key="2">
    <source>
        <dbReference type="EMBL" id="EXJ75025.1"/>
    </source>
</evidence>
<comment type="caution">
    <text evidence="2">The sequence shown here is derived from an EMBL/GenBank/DDBJ whole genome shotgun (WGS) entry which is preliminary data.</text>
</comment>
<name>W9XCI6_9EURO</name>
<reference evidence="2 3" key="1">
    <citation type="submission" date="2013-03" db="EMBL/GenBank/DDBJ databases">
        <title>The Genome Sequence of Cladophialophora psammophila CBS 110553.</title>
        <authorList>
            <consortium name="The Broad Institute Genomics Platform"/>
            <person name="Cuomo C."/>
            <person name="de Hoog S."/>
            <person name="Gorbushina A."/>
            <person name="Walker B."/>
            <person name="Young S.K."/>
            <person name="Zeng Q."/>
            <person name="Gargeya S."/>
            <person name="Fitzgerald M."/>
            <person name="Haas B."/>
            <person name="Abouelleil A."/>
            <person name="Allen A.W."/>
            <person name="Alvarado L."/>
            <person name="Arachchi H.M."/>
            <person name="Berlin A.M."/>
            <person name="Chapman S.B."/>
            <person name="Gainer-Dewar J."/>
            <person name="Goldberg J."/>
            <person name="Griggs A."/>
            <person name="Gujja S."/>
            <person name="Hansen M."/>
            <person name="Howarth C."/>
            <person name="Imamovic A."/>
            <person name="Ireland A."/>
            <person name="Larimer J."/>
            <person name="McCowan C."/>
            <person name="Murphy C."/>
            <person name="Pearson M."/>
            <person name="Poon T.W."/>
            <person name="Priest M."/>
            <person name="Roberts A."/>
            <person name="Saif S."/>
            <person name="Shea T."/>
            <person name="Sisk P."/>
            <person name="Sykes S."/>
            <person name="Wortman J."/>
            <person name="Nusbaum C."/>
            <person name="Birren B."/>
        </authorList>
    </citation>
    <scope>NUCLEOTIDE SEQUENCE [LARGE SCALE GENOMIC DNA]</scope>
    <source>
        <strain evidence="2 3">CBS 110553</strain>
    </source>
</reference>
<feature type="region of interest" description="Disordered" evidence="1">
    <location>
        <begin position="296"/>
        <end position="335"/>
    </location>
</feature>
<dbReference type="GeneID" id="19186454"/>
<sequence length="401" mass="44972">MHAGMHRADNISDFSRLRVSLQPAELRELVKVWCCFYVAVENAATMTGQEPYFHKDATIEQASEATNPLDLPEAVHCAVMAQQFCNKVHRAMTEVERQQGPVPQSSRVSVLEDLEQIHLLAARFQLRAYWLFHDEESAARRNGVIKAYEDATNLVSGFAVRHRTDSPFKYLPFARYQLCFTIGVFVSKVSSSSYRPFLDVEKGKRALDICVSFCKQCSVEDNDLPGRTTKILAQIWNLHREQPDTGLDPPRLSVKCRLLVSIVFDSLWLWRAKYAGQPGNGAPKFPPPFMSPAFTDISNTASPGLRHPSAVSPTRHGTESTTDQSPDPLNLPVPSRVVPPIRSTAEGPMPDPTQEAFEAVTEDDGIMWDITILNSNLMSFDELDPYPNHAIEDDSWLQSLN</sequence>
<organism evidence="2 3">
    <name type="scientific">Cladophialophora psammophila CBS 110553</name>
    <dbReference type="NCBI Taxonomy" id="1182543"/>
    <lineage>
        <taxon>Eukaryota</taxon>
        <taxon>Fungi</taxon>
        <taxon>Dikarya</taxon>
        <taxon>Ascomycota</taxon>
        <taxon>Pezizomycotina</taxon>
        <taxon>Eurotiomycetes</taxon>
        <taxon>Chaetothyriomycetidae</taxon>
        <taxon>Chaetothyriales</taxon>
        <taxon>Herpotrichiellaceae</taxon>
        <taxon>Cladophialophora</taxon>
    </lineage>
</organism>
<evidence type="ECO:0000256" key="1">
    <source>
        <dbReference type="SAM" id="MobiDB-lite"/>
    </source>
</evidence>
<protein>
    <recommendedName>
        <fullName evidence="4">Transcription factor domain-containing protein</fullName>
    </recommendedName>
</protein>
<dbReference type="AlphaFoldDB" id="W9XCI6"/>
<dbReference type="eggNOG" id="ENOG502QPVP">
    <property type="taxonomic scope" value="Eukaryota"/>
</dbReference>